<feature type="transmembrane region" description="Helical" evidence="6">
    <location>
        <begin position="30"/>
        <end position="49"/>
    </location>
</feature>
<comment type="subcellular location">
    <subcellularLocation>
        <location evidence="1">Membrane</location>
        <topology evidence="1">Single-pass type II membrane protein</topology>
    </subcellularLocation>
</comment>
<keyword evidence="4 6" id="KW-0472">Membrane</keyword>
<comment type="caution">
    <text evidence="7">The sequence shown here is derived from an EMBL/GenBank/DDBJ whole genome shotgun (WGS) entry which is preliminary data.</text>
</comment>
<keyword evidence="6" id="KW-1133">Transmembrane helix</keyword>
<dbReference type="AlphaFoldDB" id="A0A1E5V0P9"/>
<dbReference type="InterPro" id="IPR044174">
    <property type="entry name" value="BC10-like"/>
</dbReference>
<evidence type="ECO:0000313" key="7">
    <source>
        <dbReference type="EMBL" id="OEL18657.1"/>
    </source>
</evidence>
<evidence type="ECO:0000313" key="8">
    <source>
        <dbReference type="Proteomes" id="UP000095767"/>
    </source>
</evidence>
<dbReference type="GO" id="GO:0016757">
    <property type="term" value="F:glycosyltransferase activity"/>
    <property type="evidence" value="ECO:0007669"/>
    <property type="project" value="UniProtKB-KW"/>
</dbReference>
<proteinExistence type="predicted"/>
<keyword evidence="8" id="KW-1185">Reference proteome</keyword>
<reference evidence="7 8" key="1">
    <citation type="submission" date="2016-09" db="EMBL/GenBank/DDBJ databases">
        <title>The draft genome of Dichanthelium oligosanthes: A C3 panicoid grass species.</title>
        <authorList>
            <person name="Studer A.J."/>
            <person name="Schnable J.C."/>
            <person name="Brutnell T.P."/>
        </authorList>
    </citation>
    <scope>NUCLEOTIDE SEQUENCE [LARGE SCALE GENOMIC DNA]</scope>
    <source>
        <strain evidence="8">cv. Kellogg 1175</strain>
        <tissue evidence="7">Leaf</tissue>
    </source>
</reference>
<feature type="non-terminal residue" evidence="7">
    <location>
        <position position="1"/>
    </location>
</feature>
<dbReference type="PANTHER" id="PTHR31042:SF116">
    <property type="entry name" value="OS06G0700500 PROTEIN"/>
    <property type="match status" value="1"/>
</dbReference>
<dbReference type="GO" id="GO:0016020">
    <property type="term" value="C:membrane"/>
    <property type="evidence" value="ECO:0007669"/>
    <property type="project" value="UniProtKB-SubCell"/>
</dbReference>
<dbReference type="Pfam" id="PF02485">
    <property type="entry name" value="Branch"/>
    <property type="match status" value="1"/>
</dbReference>
<dbReference type="Proteomes" id="UP000095767">
    <property type="component" value="Unassembled WGS sequence"/>
</dbReference>
<name>A0A1E5V0P9_9POAL</name>
<evidence type="ECO:0000256" key="4">
    <source>
        <dbReference type="ARBA" id="ARBA00023136"/>
    </source>
</evidence>
<keyword evidence="6" id="KW-0812">Transmembrane</keyword>
<evidence type="ECO:0000256" key="6">
    <source>
        <dbReference type="SAM" id="Phobius"/>
    </source>
</evidence>
<sequence>LLYVDCKPLLSCLSSYIMAPRNRASSRRPLWVIVLIAFVCAVAIGAYLYTPRHYTACYLVPSEACNSRPPPEPARVYTDDEIAARAIMRDIIRARPVQSKNPKIAFMFLTPSSLPFEKLWEKFFMVIWGTISMVDAEKRLLAHALQDPENQHFVLVSESCVPLHNFDYIYSYLMETNVSFVDCFDDPGPHGAGRYSDHMLPEIVKRDWRKGAQWFTVKRQHAVLILADTLYYGKFKRYCKMADPTGIANWSVTHVDWSEGKWHPKVYRAVDTSFELLKNISSIDESVHVSSNAKHVVQRRPCMWNGMKRPCYLFARKFYPEALDNLMNIFSNFTII</sequence>
<accession>A0A1E5V0P9</accession>
<organism evidence="7 8">
    <name type="scientific">Dichanthelium oligosanthes</name>
    <dbReference type="NCBI Taxonomy" id="888268"/>
    <lineage>
        <taxon>Eukaryota</taxon>
        <taxon>Viridiplantae</taxon>
        <taxon>Streptophyta</taxon>
        <taxon>Embryophyta</taxon>
        <taxon>Tracheophyta</taxon>
        <taxon>Spermatophyta</taxon>
        <taxon>Magnoliopsida</taxon>
        <taxon>Liliopsida</taxon>
        <taxon>Poales</taxon>
        <taxon>Poaceae</taxon>
        <taxon>PACMAD clade</taxon>
        <taxon>Panicoideae</taxon>
        <taxon>Panicodae</taxon>
        <taxon>Paniceae</taxon>
        <taxon>Dichantheliinae</taxon>
        <taxon>Dichanthelium</taxon>
    </lineage>
</organism>
<dbReference type="InterPro" id="IPR003406">
    <property type="entry name" value="Glyco_trans_14"/>
</dbReference>
<evidence type="ECO:0008006" key="9">
    <source>
        <dbReference type="Google" id="ProtNLM"/>
    </source>
</evidence>
<evidence type="ECO:0000256" key="3">
    <source>
        <dbReference type="ARBA" id="ARBA00022679"/>
    </source>
</evidence>
<dbReference type="EMBL" id="LWDX02055967">
    <property type="protein sequence ID" value="OEL18657.1"/>
    <property type="molecule type" value="Genomic_DNA"/>
</dbReference>
<dbReference type="PANTHER" id="PTHR31042">
    <property type="entry name" value="CORE-2/I-BRANCHING BETA-1,6-N-ACETYLGLUCOSAMINYLTRANSFERASE FAMILY PROTEIN-RELATED"/>
    <property type="match status" value="1"/>
</dbReference>
<protein>
    <recommendedName>
        <fullName evidence="9">Glycosyltransferase BC10</fullName>
    </recommendedName>
</protein>
<evidence type="ECO:0000256" key="5">
    <source>
        <dbReference type="ARBA" id="ARBA00023180"/>
    </source>
</evidence>
<keyword evidence="5" id="KW-0325">Glycoprotein</keyword>
<dbReference type="OrthoDB" id="191334at2759"/>
<dbReference type="STRING" id="888268.A0A1E5V0P9"/>
<evidence type="ECO:0000256" key="2">
    <source>
        <dbReference type="ARBA" id="ARBA00022676"/>
    </source>
</evidence>
<evidence type="ECO:0000256" key="1">
    <source>
        <dbReference type="ARBA" id="ARBA00004606"/>
    </source>
</evidence>
<keyword evidence="3" id="KW-0808">Transferase</keyword>
<gene>
    <name evidence="7" type="ORF">BAE44_0020325</name>
</gene>
<keyword evidence="2" id="KW-0328">Glycosyltransferase</keyword>